<name>A0ABX7K7C5_9SPHN</name>
<proteinExistence type="predicted"/>
<evidence type="ECO:0000256" key="1">
    <source>
        <dbReference type="SAM" id="SignalP"/>
    </source>
</evidence>
<sequence>MPLHSIRRPASRFALAIALTAGTAVGLTATATPAFAAKKKEKESAPKANYSKEFVGAYQPFAKKLQDDSTDVATLQAELPQVVAMAKTPDDNFVAGQITYSVGMKAKDLAAQRKGLDMMLDSGKTPAESLATNLFAASQLAYQAKDWNAAISRAQQSIDAGNNKGDPELLIAESWFAQKQPQKGIDALELAISKKEQAGEAVPEAWIKRAVAMSYEGNLKESALKYAGLYAELFPSVNSWGDAIAIERNFYDFEGQSLLDLMRLSMRTNSLRNSRDYVEYFTAADARRLPGETLKVIDAGIAAGQLSASDVTVSEAKSIATSRLSADKSSLPSLASDADKAGASLATINAAGDAFLSYGEAAKAEGYYKRALDKPGVDTPRVLTRLGIALTDQGKYAEAEETFAKVQGERQPIAYLWSIYAKQKAGGATAGNSQ</sequence>
<organism evidence="2 3">
    <name type="scientific">Tsuneonella flava</name>
    <dbReference type="NCBI Taxonomy" id="2055955"/>
    <lineage>
        <taxon>Bacteria</taxon>
        <taxon>Pseudomonadati</taxon>
        <taxon>Pseudomonadota</taxon>
        <taxon>Alphaproteobacteria</taxon>
        <taxon>Sphingomonadales</taxon>
        <taxon>Erythrobacteraceae</taxon>
        <taxon>Tsuneonella</taxon>
    </lineage>
</organism>
<dbReference type="Gene3D" id="1.25.40.10">
    <property type="entry name" value="Tetratricopeptide repeat domain"/>
    <property type="match status" value="2"/>
</dbReference>
<protein>
    <recommendedName>
        <fullName evidence="4">Tetratricopeptide repeat protein</fullName>
    </recommendedName>
</protein>
<gene>
    <name evidence="2" type="ORF">IDJ81_10655</name>
</gene>
<dbReference type="InterPro" id="IPR011990">
    <property type="entry name" value="TPR-like_helical_dom_sf"/>
</dbReference>
<evidence type="ECO:0000313" key="2">
    <source>
        <dbReference type="EMBL" id="QSB43813.1"/>
    </source>
</evidence>
<keyword evidence="3" id="KW-1185">Reference proteome</keyword>
<dbReference type="SUPFAM" id="SSF48452">
    <property type="entry name" value="TPR-like"/>
    <property type="match status" value="1"/>
</dbReference>
<dbReference type="RefSeq" id="WP_205441096.1">
    <property type="nucleotide sequence ID" value="NZ_CP061510.1"/>
</dbReference>
<reference evidence="2 3" key="1">
    <citation type="submission" date="2020-09" db="EMBL/GenBank/DDBJ databases">
        <title>Complete genome sequence of altererythrobacter flavus SS-21NJ, isolated from Dongying oil sludge in Shandong province.</title>
        <authorList>
            <person name="Sun S."/>
            <person name="Zhang Z."/>
        </authorList>
    </citation>
    <scope>NUCLEOTIDE SEQUENCE [LARGE SCALE GENOMIC DNA]</scope>
    <source>
        <strain evidence="2 3">SS-21NJ</strain>
    </source>
</reference>
<feature type="signal peptide" evidence="1">
    <location>
        <begin position="1"/>
        <end position="36"/>
    </location>
</feature>
<dbReference type="Proteomes" id="UP000663637">
    <property type="component" value="Chromosome"/>
</dbReference>
<evidence type="ECO:0000313" key="3">
    <source>
        <dbReference type="Proteomes" id="UP000663637"/>
    </source>
</evidence>
<feature type="chain" id="PRO_5045187046" description="Tetratricopeptide repeat protein" evidence="1">
    <location>
        <begin position="37"/>
        <end position="434"/>
    </location>
</feature>
<keyword evidence="1" id="KW-0732">Signal</keyword>
<dbReference type="EMBL" id="CP061510">
    <property type="protein sequence ID" value="QSB43813.1"/>
    <property type="molecule type" value="Genomic_DNA"/>
</dbReference>
<evidence type="ECO:0008006" key="4">
    <source>
        <dbReference type="Google" id="ProtNLM"/>
    </source>
</evidence>
<accession>A0ABX7K7C5</accession>